<evidence type="ECO:0000256" key="1">
    <source>
        <dbReference type="SAM" id="SignalP"/>
    </source>
</evidence>
<evidence type="ECO:0000313" key="2">
    <source>
        <dbReference type="EMBL" id="CCJ28799.1"/>
    </source>
</evidence>
<comment type="caution">
    <text evidence="2">The sequence shown here is derived from an EMBL/GenBank/DDBJ whole genome shotgun (WGS) entry which is preliminary data.</text>
</comment>
<dbReference type="AlphaFoldDB" id="L0P9M8"/>
<protein>
    <submittedName>
        <fullName evidence="2">Uncharacterized protein</fullName>
    </submittedName>
</protein>
<dbReference type="Proteomes" id="UP000010422">
    <property type="component" value="Unassembled WGS sequence"/>
</dbReference>
<accession>L0P9M8</accession>
<keyword evidence="1" id="KW-0732">Signal</keyword>
<feature type="non-terminal residue" evidence="2">
    <location>
        <position position="60"/>
    </location>
</feature>
<proteinExistence type="predicted"/>
<dbReference type="InParanoid" id="L0P9M8"/>
<gene>
    <name evidence="2" type="ORF">PNEJI1_003868</name>
</gene>
<dbReference type="EMBL" id="CAKM01000122">
    <property type="protein sequence ID" value="CCJ28799.1"/>
    <property type="molecule type" value="Genomic_DNA"/>
</dbReference>
<evidence type="ECO:0000313" key="3">
    <source>
        <dbReference type="Proteomes" id="UP000010422"/>
    </source>
</evidence>
<feature type="chain" id="PRO_5012700549" evidence="1">
    <location>
        <begin position="16"/>
        <end position="60"/>
    </location>
</feature>
<reference evidence="2 3" key="1">
    <citation type="journal article" date="2012" name="MBio">
        <title>De novo assembly of the Pneumocystis jirovecii genome from a single bronchoalveolar lavage fluid specimen from a patient.</title>
        <authorList>
            <person name="Cisse O.H."/>
            <person name="Pagni M."/>
            <person name="Hauser P.M."/>
        </authorList>
    </citation>
    <scope>NUCLEOTIDE SEQUENCE [LARGE SCALE GENOMIC DNA]</scope>
    <source>
        <strain evidence="2 3">SE8</strain>
    </source>
</reference>
<dbReference type="STRING" id="1209962.L0P9M8"/>
<sequence length="60" mass="6738">MKAFVLASFLGIAYAFSKNIESIYKESLNPLQNPSQNLSQNSPQNSLLYITEENIFALIL</sequence>
<name>L0P9M8_PNEJI</name>
<feature type="signal peptide" evidence="1">
    <location>
        <begin position="1"/>
        <end position="15"/>
    </location>
</feature>
<dbReference type="VEuPathDB" id="FungiDB:PNEJI1_003868"/>
<organism evidence="3">
    <name type="scientific">Pneumocystis jirovecii</name>
    <name type="common">Human pneumocystis pneumonia agent</name>
    <dbReference type="NCBI Taxonomy" id="42068"/>
    <lineage>
        <taxon>Eukaryota</taxon>
        <taxon>Fungi</taxon>
        <taxon>Dikarya</taxon>
        <taxon>Ascomycota</taxon>
        <taxon>Taphrinomycotina</taxon>
        <taxon>Pneumocystomycetes</taxon>
        <taxon>Pneumocystaceae</taxon>
        <taxon>Pneumocystis</taxon>
    </lineage>
</organism>